<dbReference type="STRING" id="1476583.DEIPH_ctg079orf0011"/>
<dbReference type="EMBL" id="JHAC01000070">
    <property type="protein sequence ID" value="EYB66632.1"/>
    <property type="molecule type" value="Genomic_DNA"/>
</dbReference>
<protein>
    <recommendedName>
        <fullName evidence="4">Intracellular proteinase inhibitor BsuPI domain-containing protein</fullName>
    </recommendedName>
</protein>
<keyword evidence="1" id="KW-0732">Signal</keyword>
<gene>
    <name evidence="2" type="ORF">DEIPH_ctg079orf0011</name>
</gene>
<proteinExistence type="predicted"/>
<name>A0A016QL91_9DEIO</name>
<evidence type="ECO:0000313" key="3">
    <source>
        <dbReference type="Proteomes" id="UP000020492"/>
    </source>
</evidence>
<evidence type="ECO:0008006" key="4">
    <source>
        <dbReference type="Google" id="ProtNLM"/>
    </source>
</evidence>
<reference evidence="2 3" key="1">
    <citation type="submission" date="2014-03" db="EMBL/GenBank/DDBJ databases">
        <title>Draft genome sequence of Deinococcus phoenicis 1P10ME.</title>
        <authorList>
            <person name="Stepanov V.G."/>
            <person name="Vaishampayan P."/>
            <person name="Venkateswaran K."/>
            <person name="Fox G.E."/>
        </authorList>
    </citation>
    <scope>NUCLEOTIDE SEQUENCE [LARGE SCALE GENOMIC DNA]</scope>
    <source>
        <strain evidence="2 3">1P10ME</strain>
    </source>
</reference>
<dbReference type="AlphaFoldDB" id="A0A016QL91"/>
<organism evidence="2 3">
    <name type="scientific">Deinococcus phoenicis</name>
    <dbReference type="NCBI Taxonomy" id="1476583"/>
    <lineage>
        <taxon>Bacteria</taxon>
        <taxon>Thermotogati</taxon>
        <taxon>Deinococcota</taxon>
        <taxon>Deinococci</taxon>
        <taxon>Deinococcales</taxon>
        <taxon>Deinococcaceae</taxon>
        <taxon>Deinococcus</taxon>
    </lineage>
</organism>
<evidence type="ECO:0000313" key="2">
    <source>
        <dbReference type="EMBL" id="EYB66632.1"/>
    </source>
</evidence>
<dbReference type="PATRIC" id="fig|1476583.3.peg.3262"/>
<sequence>MRRLLLPVLPFLLGSCALLGGLPTGRAEPAPVTASAEAAAPLTAQAGAMPSPQGVTVTLTLRNGSGQPLGLRYAAQVNWGSCGLPPYVALAQVDGTPVSAPTSGERLTCPELQFTRTLAPGETLSLKRTLPPLAPGTYTLTAWFDGTAGGEPVRVQAMPVIVEVK</sequence>
<feature type="chain" id="PRO_5001485484" description="Intracellular proteinase inhibitor BsuPI domain-containing protein" evidence="1">
    <location>
        <begin position="21"/>
        <end position="165"/>
    </location>
</feature>
<keyword evidence="3" id="KW-1185">Reference proteome</keyword>
<evidence type="ECO:0000256" key="1">
    <source>
        <dbReference type="SAM" id="SignalP"/>
    </source>
</evidence>
<accession>A0A016QL91</accession>
<dbReference type="Proteomes" id="UP000020492">
    <property type="component" value="Unassembled WGS sequence"/>
</dbReference>
<dbReference type="OrthoDB" id="72447at2"/>
<dbReference type="RefSeq" id="WP_034360106.1">
    <property type="nucleotide sequence ID" value="NZ_JHAC01000070.1"/>
</dbReference>
<feature type="signal peptide" evidence="1">
    <location>
        <begin position="1"/>
        <end position="20"/>
    </location>
</feature>
<comment type="caution">
    <text evidence="2">The sequence shown here is derived from an EMBL/GenBank/DDBJ whole genome shotgun (WGS) entry which is preliminary data.</text>
</comment>
<dbReference type="PROSITE" id="PS51257">
    <property type="entry name" value="PROKAR_LIPOPROTEIN"/>
    <property type="match status" value="1"/>
</dbReference>